<evidence type="ECO:0000256" key="1">
    <source>
        <dbReference type="ARBA" id="ARBA00001946"/>
    </source>
</evidence>
<dbReference type="PROSITE" id="PS51462">
    <property type="entry name" value="NUDIX"/>
    <property type="match status" value="1"/>
</dbReference>
<dbReference type="PANTHER" id="PTHR21340:SF0">
    <property type="entry name" value="BIS(5'-NUCLEOSYL)-TETRAPHOSPHATASE [ASYMMETRICAL]"/>
    <property type="match status" value="1"/>
</dbReference>
<sequence>MWLFTKFGFFSIVQKDHDQDNILTIRSRTRGDLDRLRNHYLPSLSSSRAHEGTDYPWRANASAAALKEAMSTIVQEIDYSNFKSEVGLSTGHARAKRYSKVWSAMYDMPEDLPEPHATDFEGLPWSPPSSSKSKAVAYGGVVIDPHGYLLMREVKNHFDGYVWTFAKGRQDKGESPRETALREVWEEMGVDATILIPIAGEFAGGTTLNRFFLMVVDRGTVNLGYGNDETERLCWATPAEAERLIAQTSNPIGRSRDLAILKAAQDSLPKMLPLARPVACRSDWHSLPMPASRITVPLETCYSPSEMAAIVCGSLSISQDDKWFIFYEDGVLHCHRSATGICLYRVYFQPTATGWQASQVEINRHPGQHTESNDSMNLALLESIMDALRLMRPI</sequence>
<dbReference type="InterPro" id="IPR000086">
    <property type="entry name" value="NUDIX_hydrolase_dom"/>
</dbReference>
<dbReference type="Gene3D" id="3.90.79.10">
    <property type="entry name" value="Nucleoside Triphosphate Pyrophosphohydrolase"/>
    <property type="match status" value="1"/>
</dbReference>
<dbReference type="Proteomes" id="UP000515442">
    <property type="component" value="Chromosome"/>
</dbReference>
<dbReference type="InterPro" id="IPR051325">
    <property type="entry name" value="Nudix_hydrolase_domain"/>
</dbReference>
<dbReference type="GO" id="GO:0006167">
    <property type="term" value="P:AMP biosynthetic process"/>
    <property type="evidence" value="ECO:0007669"/>
    <property type="project" value="TreeGrafter"/>
</dbReference>
<dbReference type="SUPFAM" id="SSF55811">
    <property type="entry name" value="Nudix"/>
    <property type="match status" value="1"/>
</dbReference>
<dbReference type="AlphaFoldDB" id="A0A6S5C7I9"/>
<evidence type="ECO:0000313" key="5">
    <source>
        <dbReference type="Proteomes" id="UP000515442"/>
    </source>
</evidence>
<organism evidence="4 5">
    <name type="scientific">Aeromonas veronii</name>
    <dbReference type="NCBI Taxonomy" id="654"/>
    <lineage>
        <taxon>Bacteria</taxon>
        <taxon>Pseudomonadati</taxon>
        <taxon>Pseudomonadota</taxon>
        <taxon>Gammaproteobacteria</taxon>
        <taxon>Aeromonadales</taxon>
        <taxon>Aeromonadaceae</taxon>
        <taxon>Aeromonas</taxon>
    </lineage>
</organism>
<dbReference type="RefSeq" id="WP_024945968.1">
    <property type="nucleotide sequence ID" value="NZ_AP022038.1"/>
</dbReference>
<dbReference type="GO" id="GO:0006754">
    <property type="term" value="P:ATP biosynthetic process"/>
    <property type="evidence" value="ECO:0007669"/>
    <property type="project" value="TreeGrafter"/>
</dbReference>
<gene>
    <name evidence="4" type="ORF">WP3W19E03_09730</name>
</gene>
<accession>A0A6S5C7I9</accession>
<dbReference type="PROSITE" id="PS00893">
    <property type="entry name" value="NUDIX_BOX"/>
    <property type="match status" value="1"/>
</dbReference>
<dbReference type="InterPro" id="IPR015797">
    <property type="entry name" value="NUDIX_hydrolase-like_dom_sf"/>
</dbReference>
<evidence type="ECO:0000259" key="3">
    <source>
        <dbReference type="PROSITE" id="PS51462"/>
    </source>
</evidence>
<reference evidence="4 5" key="1">
    <citation type="submission" date="2019-12" db="EMBL/GenBank/DDBJ databases">
        <title>complete genome sequences of Aeromonas veronii str. WP3-W19-ESBL-03 isolated from wastewater treatment plant effluent.</title>
        <authorList>
            <person name="Sekizuka T."/>
            <person name="Itokawa K."/>
            <person name="Yatsu K."/>
            <person name="Inamine Y."/>
            <person name="Kuroda M."/>
        </authorList>
    </citation>
    <scope>NUCLEOTIDE SEQUENCE [LARGE SCALE GENOMIC DNA]</scope>
    <source>
        <strain evidence="4 5">WP3-W19-ESBL-03</strain>
    </source>
</reference>
<dbReference type="GO" id="GO:0004081">
    <property type="term" value="F:bis(5'-nucleosyl)-tetraphosphatase (asymmetrical) activity"/>
    <property type="evidence" value="ECO:0007669"/>
    <property type="project" value="TreeGrafter"/>
</dbReference>
<dbReference type="EMBL" id="AP022038">
    <property type="protein sequence ID" value="BBR38448.1"/>
    <property type="molecule type" value="Genomic_DNA"/>
</dbReference>
<dbReference type="Pfam" id="PF00293">
    <property type="entry name" value="NUDIX"/>
    <property type="match status" value="1"/>
</dbReference>
<name>A0A6S5C7I9_AERVE</name>
<dbReference type="InterPro" id="IPR020084">
    <property type="entry name" value="NUDIX_hydrolase_CS"/>
</dbReference>
<feature type="domain" description="Nudix hydrolase" evidence="3">
    <location>
        <begin position="133"/>
        <end position="261"/>
    </location>
</feature>
<protein>
    <recommendedName>
        <fullName evidence="3">Nudix hydrolase domain-containing protein</fullName>
    </recommendedName>
</protein>
<keyword evidence="2" id="KW-0378">Hydrolase</keyword>
<evidence type="ECO:0000313" key="4">
    <source>
        <dbReference type="EMBL" id="BBR38448.1"/>
    </source>
</evidence>
<comment type="cofactor">
    <cofactor evidence="1">
        <name>Mg(2+)</name>
        <dbReference type="ChEBI" id="CHEBI:18420"/>
    </cofactor>
</comment>
<evidence type="ECO:0000256" key="2">
    <source>
        <dbReference type="ARBA" id="ARBA00022801"/>
    </source>
</evidence>
<proteinExistence type="predicted"/>
<dbReference type="PANTHER" id="PTHR21340">
    <property type="entry name" value="DIADENOSINE 5,5-P1,P4-TETRAPHOSPHATE PYROPHOSPHOHYDROLASE MUTT"/>
    <property type="match status" value="1"/>
</dbReference>